<dbReference type="EMBL" id="JACIDS010000005">
    <property type="protein sequence ID" value="MBB3932947.1"/>
    <property type="molecule type" value="Genomic_DNA"/>
</dbReference>
<dbReference type="PANTHER" id="PTHR12203:SF35">
    <property type="entry name" value="PROTEIN O-GLUCOSYLTRANSFERASE 1"/>
    <property type="match status" value="1"/>
</dbReference>
<protein>
    <recommendedName>
        <fullName evidence="2">Glycosyl transferase CAP10 domain-containing protein</fullName>
    </recommendedName>
</protein>
<evidence type="ECO:0000313" key="4">
    <source>
        <dbReference type="Proteomes" id="UP000553963"/>
    </source>
</evidence>
<evidence type="ECO:0000256" key="1">
    <source>
        <dbReference type="ARBA" id="ARBA00022679"/>
    </source>
</evidence>
<dbReference type="InterPro" id="IPR006598">
    <property type="entry name" value="CAP10"/>
</dbReference>
<dbReference type="PANTHER" id="PTHR12203">
    <property type="entry name" value="KDEL LYS-ASP-GLU-LEU CONTAINING - RELATED"/>
    <property type="match status" value="1"/>
</dbReference>
<organism evidence="3 4">
    <name type="scientific">Kaistia hirudinis</name>
    <dbReference type="NCBI Taxonomy" id="1293440"/>
    <lineage>
        <taxon>Bacteria</taxon>
        <taxon>Pseudomonadati</taxon>
        <taxon>Pseudomonadota</taxon>
        <taxon>Alphaproteobacteria</taxon>
        <taxon>Hyphomicrobiales</taxon>
        <taxon>Kaistiaceae</taxon>
        <taxon>Kaistia</taxon>
    </lineage>
</organism>
<dbReference type="RefSeq" id="WP_183400600.1">
    <property type="nucleotide sequence ID" value="NZ_JACIDS010000005.1"/>
</dbReference>
<dbReference type="SMART" id="SM00672">
    <property type="entry name" value="CAP10"/>
    <property type="match status" value="1"/>
</dbReference>
<proteinExistence type="predicted"/>
<gene>
    <name evidence="3" type="ORF">GGR25_004011</name>
</gene>
<accession>A0A840AV70</accession>
<comment type="caution">
    <text evidence="3">The sequence shown here is derived from an EMBL/GenBank/DDBJ whole genome shotgun (WGS) entry which is preliminary data.</text>
</comment>
<feature type="domain" description="Glycosyl transferase CAP10" evidence="2">
    <location>
        <begin position="111"/>
        <end position="314"/>
    </location>
</feature>
<dbReference type="AlphaFoldDB" id="A0A840AV70"/>
<dbReference type="InterPro" id="IPR051091">
    <property type="entry name" value="O-Glucosyltr/Glycosyltrsf_90"/>
</dbReference>
<dbReference type="GO" id="GO:0016740">
    <property type="term" value="F:transferase activity"/>
    <property type="evidence" value="ECO:0007669"/>
    <property type="project" value="UniProtKB-KW"/>
</dbReference>
<dbReference type="Proteomes" id="UP000553963">
    <property type="component" value="Unassembled WGS sequence"/>
</dbReference>
<name>A0A840AV70_9HYPH</name>
<evidence type="ECO:0000259" key="2">
    <source>
        <dbReference type="SMART" id="SM00672"/>
    </source>
</evidence>
<keyword evidence="1" id="KW-0808">Transferase</keyword>
<sequence length="333" mass="37895">MGSGNRIFDLERKLRRVDFYLRGVIRDAIPHALFAARRRSLFAHLRPADVPAHIVARVNYCNKLGADASVAGARRNAEIALKDGSFYYYDLKQYAKAFAPDLLLDYAFGDITFVPERPAIVKSRPIAGENTNSVVMKLDALRHFARFPDRLAFADKPKTAVWRGASPGHSGMRRRLVEKFHDHPRHDIGYVHAVDQLPAKPFLTPHQQMQHRYVISVEGNEVATNLKWILASQSLCLMPRPIFETWFMEGTLQPGIHYVELRPDFEDLEEKIAYFDRNEDEARAIIAAANAHAAHYANPRHERLAALLVLQKYFERTGQLPPEPFSDALFGKA</sequence>
<dbReference type="Pfam" id="PF05686">
    <property type="entry name" value="Glyco_transf_90"/>
    <property type="match status" value="1"/>
</dbReference>
<evidence type="ECO:0000313" key="3">
    <source>
        <dbReference type="EMBL" id="MBB3932947.1"/>
    </source>
</evidence>
<reference evidence="3 4" key="1">
    <citation type="submission" date="2020-08" db="EMBL/GenBank/DDBJ databases">
        <title>Genomic Encyclopedia of Type Strains, Phase IV (KMG-IV): sequencing the most valuable type-strain genomes for metagenomic binning, comparative biology and taxonomic classification.</title>
        <authorList>
            <person name="Goeker M."/>
        </authorList>
    </citation>
    <scope>NUCLEOTIDE SEQUENCE [LARGE SCALE GENOMIC DNA]</scope>
    <source>
        <strain evidence="3 4">DSM 25966</strain>
    </source>
</reference>
<keyword evidence="4" id="KW-1185">Reference proteome</keyword>